<organism evidence="2 3">
    <name type="scientific">Chondrus crispus</name>
    <name type="common">Carrageen Irish moss</name>
    <name type="synonym">Polymorpha crispa</name>
    <dbReference type="NCBI Taxonomy" id="2769"/>
    <lineage>
        <taxon>Eukaryota</taxon>
        <taxon>Rhodophyta</taxon>
        <taxon>Florideophyceae</taxon>
        <taxon>Rhodymeniophycidae</taxon>
        <taxon>Gigartinales</taxon>
        <taxon>Gigartinaceae</taxon>
        <taxon>Chondrus</taxon>
    </lineage>
</organism>
<dbReference type="AlphaFoldDB" id="R7QEL1"/>
<evidence type="ECO:0000313" key="3">
    <source>
        <dbReference type="Proteomes" id="UP000012073"/>
    </source>
</evidence>
<feature type="compositionally biased region" description="Polar residues" evidence="1">
    <location>
        <begin position="84"/>
        <end position="93"/>
    </location>
</feature>
<feature type="compositionally biased region" description="Basic residues" evidence="1">
    <location>
        <begin position="25"/>
        <end position="52"/>
    </location>
</feature>
<reference evidence="3" key="1">
    <citation type="journal article" date="2013" name="Proc. Natl. Acad. Sci. U.S.A.">
        <title>Genome structure and metabolic features in the red seaweed Chondrus crispus shed light on evolution of the Archaeplastida.</title>
        <authorList>
            <person name="Collen J."/>
            <person name="Porcel B."/>
            <person name="Carre W."/>
            <person name="Ball S.G."/>
            <person name="Chaparro C."/>
            <person name="Tonon T."/>
            <person name="Barbeyron T."/>
            <person name="Michel G."/>
            <person name="Noel B."/>
            <person name="Valentin K."/>
            <person name="Elias M."/>
            <person name="Artiguenave F."/>
            <person name="Arun A."/>
            <person name="Aury J.M."/>
            <person name="Barbosa-Neto J.F."/>
            <person name="Bothwell J.H."/>
            <person name="Bouget F.Y."/>
            <person name="Brillet L."/>
            <person name="Cabello-Hurtado F."/>
            <person name="Capella-Gutierrez S."/>
            <person name="Charrier B."/>
            <person name="Cladiere L."/>
            <person name="Cock J.M."/>
            <person name="Coelho S.M."/>
            <person name="Colleoni C."/>
            <person name="Czjzek M."/>
            <person name="Da Silva C."/>
            <person name="Delage L."/>
            <person name="Denoeud F."/>
            <person name="Deschamps P."/>
            <person name="Dittami S.M."/>
            <person name="Gabaldon T."/>
            <person name="Gachon C.M."/>
            <person name="Groisillier A."/>
            <person name="Herve C."/>
            <person name="Jabbari K."/>
            <person name="Katinka M."/>
            <person name="Kloareg B."/>
            <person name="Kowalczyk N."/>
            <person name="Labadie K."/>
            <person name="Leblanc C."/>
            <person name="Lopez P.J."/>
            <person name="McLachlan D.H."/>
            <person name="Meslet-Cladiere L."/>
            <person name="Moustafa A."/>
            <person name="Nehr Z."/>
            <person name="Nyvall Collen P."/>
            <person name="Panaud O."/>
            <person name="Partensky F."/>
            <person name="Poulain J."/>
            <person name="Rensing S.A."/>
            <person name="Rousvoal S."/>
            <person name="Samson G."/>
            <person name="Symeonidi A."/>
            <person name="Weissenbach J."/>
            <person name="Zambounis A."/>
            <person name="Wincker P."/>
            <person name="Boyen C."/>
        </authorList>
    </citation>
    <scope>NUCLEOTIDE SEQUENCE [LARGE SCALE GENOMIC DNA]</scope>
    <source>
        <strain evidence="3">cv. Stackhouse</strain>
    </source>
</reference>
<feature type="region of interest" description="Disordered" evidence="1">
    <location>
        <begin position="467"/>
        <end position="503"/>
    </location>
</feature>
<accession>R7QEL1</accession>
<dbReference type="GeneID" id="17323423"/>
<proteinExistence type="predicted"/>
<feature type="compositionally biased region" description="Low complexity" evidence="1">
    <location>
        <begin position="94"/>
        <end position="104"/>
    </location>
</feature>
<evidence type="ECO:0000256" key="1">
    <source>
        <dbReference type="SAM" id="MobiDB-lite"/>
    </source>
</evidence>
<feature type="compositionally biased region" description="Polar residues" evidence="1">
    <location>
        <begin position="165"/>
        <end position="200"/>
    </location>
</feature>
<dbReference type="InterPro" id="IPR053234">
    <property type="entry name" value="RPM1_Interactor"/>
</dbReference>
<dbReference type="PANTHER" id="PTHR33443">
    <property type="entry name" value="ZGC:112980"/>
    <property type="match status" value="1"/>
</dbReference>
<sequence length="627" mass="68032">MTKSATGRKPGKSESGPRKGVTPSIRKKSTSTKAKKKRKSKPTKPAKPRKKSNSSATAAKQPRVKKKSPDSRAAGKVAPAVRRSPTTINSLSTAAAAGKQQQAQPKKRTTANQTANKTTPVARRSATTTNSLSTAEAAGKQQQTQPKKRTIANQIVLPRIAVARQSATSTNSQQRGNGRLSIESNRTASTATGNVLSASNHVRKKSRSAADFPNNLSRRNRQNIATDNGAGGRRIIAPQSVALADAPQRGEMHPSGRPVTRADERTIIHGSERNCEGLSWRWLRIRECAPSRPPSSPHAVMRNPRCSRLVFPSSDTDSYDSDAPLMSTRGPTQRRQVTLGNISLSERQNNGVRQATEQRLQHADARFPNRSRSASVVGLACGSAEDRASSRPLERPTTLSADPSAVVRVRSMQSNFMSSSRKGLDEALLRRTRNVRTPQAICAEVIDVDAVSSETPAADEVVLISDSDSDDVRPCTPTTARRPKRSRRCQGKPPPRTGNGETGFDDVAIISHVVRGAGVPLTESSDGKMEPEGEDAEGSEGHELSVVATRRGVQALVDLPHMRFQCGKVPFVRGKKKNTCPLCYCFVCDIEATKCESWVRHSAATDKSVSWIRKRHSKREKRARAKS</sequence>
<feature type="region of interest" description="Disordered" evidence="1">
    <location>
        <begin position="520"/>
        <end position="542"/>
    </location>
</feature>
<feature type="region of interest" description="Disordered" evidence="1">
    <location>
        <begin position="313"/>
        <end position="333"/>
    </location>
</feature>
<dbReference type="Proteomes" id="UP000012073">
    <property type="component" value="Unassembled WGS sequence"/>
</dbReference>
<keyword evidence="3" id="KW-1185">Reference proteome</keyword>
<name>R7QEL1_CHOCR</name>
<feature type="compositionally biased region" description="Polar residues" evidence="1">
    <location>
        <begin position="110"/>
        <end position="145"/>
    </location>
</feature>
<dbReference type="Gramene" id="CDF35896">
    <property type="protein sequence ID" value="CDF35896"/>
    <property type="gene ID" value="CHC_T00004023001"/>
</dbReference>
<dbReference type="PANTHER" id="PTHR33443:SF30">
    <property type="entry name" value="SARCOSINE DEHYDROGENASE-2C PROTEIN"/>
    <property type="match status" value="1"/>
</dbReference>
<feature type="region of interest" description="Disordered" evidence="1">
    <location>
        <begin position="164"/>
        <end position="235"/>
    </location>
</feature>
<evidence type="ECO:0000313" key="2">
    <source>
        <dbReference type="EMBL" id="CDF35896.1"/>
    </source>
</evidence>
<feature type="compositionally biased region" description="Basic residues" evidence="1">
    <location>
        <begin position="481"/>
        <end position="490"/>
    </location>
</feature>
<feature type="region of interest" description="Disordered" evidence="1">
    <location>
        <begin position="1"/>
        <end position="152"/>
    </location>
</feature>
<gene>
    <name evidence="2" type="ORF">CHC_T00004023001</name>
</gene>
<dbReference type="RefSeq" id="XP_005715715.1">
    <property type="nucleotide sequence ID" value="XM_005715658.1"/>
</dbReference>
<protein>
    <submittedName>
        <fullName evidence="2">Uncharacterized protein</fullName>
    </submittedName>
</protein>
<feature type="compositionally biased region" description="Polar residues" evidence="1">
    <location>
        <begin position="214"/>
        <end position="226"/>
    </location>
</feature>
<dbReference type="KEGG" id="ccp:CHC_T00004023001"/>
<dbReference type="EMBL" id="HG001750">
    <property type="protein sequence ID" value="CDF35896.1"/>
    <property type="molecule type" value="Genomic_DNA"/>
</dbReference>